<accession>A0A9Q9IL95</accession>
<evidence type="ECO:0000256" key="1">
    <source>
        <dbReference type="ARBA" id="ARBA00011073"/>
    </source>
</evidence>
<dbReference type="PANTHER" id="PTHR43399">
    <property type="entry name" value="SUBTILISIN-RELATED"/>
    <property type="match status" value="1"/>
</dbReference>
<feature type="chain" id="PRO_5040480579" evidence="8">
    <location>
        <begin position="27"/>
        <end position="391"/>
    </location>
</feature>
<dbReference type="Pfam" id="PF00082">
    <property type="entry name" value="Peptidase_S8"/>
    <property type="match status" value="1"/>
</dbReference>
<dbReference type="OrthoDB" id="5240330at2"/>
<reference evidence="10" key="1">
    <citation type="submission" date="2021-04" db="EMBL/GenBank/DDBJ databases">
        <title>Dactylosporangium aurantiacum NRRL B-8018 full assembly.</title>
        <authorList>
            <person name="Hartkoorn R.C."/>
            <person name="Beaudoing E."/>
            <person name="Hot D."/>
        </authorList>
    </citation>
    <scope>NUCLEOTIDE SEQUENCE</scope>
    <source>
        <strain evidence="10">NRRL B-8018</strain>
    </source>
</reference>
<dbReference type="SUPFAM" id="SSF52743">
    <property type="entry name" value="Subtilisin-like"/>
    <property type="match status" value="1"/>
</dbReference>
<evidence type="ECO:0000256" key="6">
    <source>
        <dbReference type="SAM" id="MobiDB-lite"/>
    </source>
</evidence>
<evidence type="ECO:0000313" key="10">
    <source>
        <dbReference type="EMBL" id="UWZ57726.1"/>
    </source>
</evidence>
<keyword evidence="7" id="KW-0812">Transmembrane</keyword>
<dbReference type="AlphaFoldDB" id="A0A9Q9IL95"/>
<feature type="active site" description="Charge relay system" evidence="5">
    <location>
        <position position="261"/>
    </location>
</feature>
<dbReference type="InterPro" id="IPR015500">
    <property type="entry name" value="Peptidase_S8_subtilisin-rel"/>
</dbReference>
<evidence type="ECO:0000313" key="11">
    <source>
        <dbReference type="Proteomes" id="UP001058003"/>
    </source>
</evidence>
<keyword evidence="8" id="KW-0732">Signal</keyword>
<dbReference type="InterPro" id="IPR036852">
    <property type="entry name" value="Peptidase_S8/S53_dom_sf"/>
</dbReference>
<keyword evidence="7" id="KW-0472">Membrane</keyword>
<protein>
    <submittedName>
        <fullName evidence="10">S8 family serine peptidase</fullName>
    </submittedName>
</protein>
<dbReference type="InterPro" id="IPR051048">
    <property type="entry name" value="Peptidase_S8/S53_subtilisin"/>
</dbReference>
<dbReference type="PRINTS" id="PR00723">
    <property type="entry name" value="SUBTILISIN"/>
</dbReference>
<evidence type="ECO:0000259" key="9">
    <source>
        <dbReference type="Pfam" id="PF00082"/>
    </source>
</evidence>
<feature type="active site" description="Charge relay system" evidence="5">
    <location>
        <position position="94"/>
    </location>
</feature>
<keyword evidence="7" id="KW-1133">Transmembrane helix</keyword>
<keyword evidence="11" id="KW-1185">Reference proteome</keyword>
<evidence type="ECO:0000256" key="5">
    <source>
        <dbReference type="PROSITE-ProRule" id="PRU01240"/>
    </source>
</evidence>
<dbReference type="InterPro" id="IPR000209">
    <property type="entry name" value="Peptidase_S8/S53_dom"/>
</dbReference>
<keyword evidence="3 5" id="KW-0378">Hydrolase</keyword>
<gene>
    <name evidence="10" type="ORF">Daura_17095</name>
</gene>
<dbReference type="GO" id="GO:0004252">
    <property type="term" value="F:serine-type endopeptidase activity"/>
    <property type="evidence" value="ECO:0007669"/>
    <property type="project" value="UniProtKB-UniRule"/>
</dbReference>
<keyword evidence="4 5" id="KW-0720">Serine protease</keyword>
<feature type="region of interest" description="Disordered" evidence="6">
    <location>
        <begin position="328"/>
        <end position="354"/>
    </location>
</feature>
<feature type="domain" description="Peptidase S8/S53" evidence="9">
    <location>
        <begin position="50"/>
        <end position="309"/>
    </location>
</feature>
<sequence>MRMRAAVAALLLGGAVALPVPAPAHAETVREQQWWLGALGVAKAQQVAKGDGVVVAVLDTGVDGTQPDLAGALLAGTGTNGVASEKGWDDPDGHGTQMATVLAGRGGDGPNRVLGIAPRASILPVAIPIGKRTAAGAATSGTLAEPIRYAADHGAKIINMSFTLADDALKQPELDAIGYARAKGAIVVAAGGNRPQGDDHVPLPGRYPGVVTVAGTTRAGGLWDGSIADPTVDIAAPAEDIIGAAPKARYSSGFAVGSGTSGAAAIVSGVLALIWSKYPRLDAANVLHRLLATARDKGTAGRDDAFGHGLVDPYAALTATVPPVTADPLGPVTTATAAPQPAPPTAAAARPPARKGTPAVRAALVGGGSLLLALLLIFGVARPLLRSPRRR</sequence>
<evidence type="ECO:0000256" key="7">
    <source>
        <dbReference type="SAM" id="Phobius"/>
    </source>
</evidence>
<comment type="similarity">
    <text evidence="1 5">Belongs to the peptidase S8 family.</text>
</comment>
<evidence type="ECO:0000256" key="2">
    <source>
        <dbReference type="ARBA" id="ARBA00022670"/>
    </source>
</evidence>
<dbReference type="EMBL" id="CP073767">
    <property type="protein sequence ID" value="UWZ57726.1"/>
    <property type="molecule type" value="Genomic_DNA"/>
</dbReference>
<organism evidence="10 11">
    <name type="scientific">Dactylosporangium aurantiacum</name>
    <dbReference type="NCBI Taxonomy" id="35754"/>
    <lineage>
        <taxon>Bacteria</taxon>
        <taxon>Bacillati</taxon>
        <taxon>Actinomycetota</taxon>
        <taxon>Actinomycetes</taxon>
        <taxon>Micromonosporales</taxon>
        <taxon>Micromonosporaceae</taxon>
        <taxon>Dactylosporangium</taxon>
    </lineage>
</organism>
<dbReference type="Proteomes" id="UP001058003">
    <property type="component" value="Chromosome"/>
</dbReference>
<evidence type="ECO:0000256" key="8">
    <source>
        <dbReference type="SAM" id="SignalP"/>
    </source>
</evidence>
<name>A0A9Q9IL95_9ACTN</name>
<feature type="active site" description="Charge relay system" evidence="5">
    <location>
        <position position="59"/>
    </location>
</feature>
<keyword evidence="2 5" id="KW-0645">Protease</keyword>
<dbReference type="PROSITE" id="PS51892">
    <property type="entry name" value="SUBTILASE"/>
    <property type="match status" value="1"/>
</dbReference>
<dbReference type="KEGG" id="daur:Daura_17095"/>
<dbReference type="PANTHER" id="PTHR43399:SF4">
    <property type="entry name" value="CELL WALL-ASSOCIATED PROTEASE"/>
    <property type="match status" value="1"/>
</dbReference>
<evidence type="ECO:0000256" key="3">
    <source>
        <dbReference type="ARBA" id="ARBA00022801"/>
    </source>
</evidence>
<evidence type="ECO:0000256" key="4">
    <source>
        <dbReference type="ARBA" id="ARBA00022825"/>
    </source>
</evidence>
<proteinExistence type="inferred from homology"/>
<feature type="transmembrane region" description="Helical" evidence="7">
    <location>
        <begin position="362"/>
        <end position="385"/>
    </location>
</feature>
<dbReference type="Gene3D" id="3.40.50.200">
    <property type="entry name" value="Peptidase S8/S53 domain"/>
    <property type="match status" value="1"/>
</dbReference>
<feature type="signal peptide" evidence="8">
    <location>
        <begin position="1"/>
        <end position="26"/>
    </location>
</feature>
<dbReference type="GO" id="GO:0006508">
    <property type="term" value="P:proteolysis"/>
    <property type="evidence" value="ECO:0007669"/>
    <property type="project" value="UniProtKB-KW"/>
</dbReference>